<dbReference type="Proteomes" id="UP001333818">
    <property type="component" value="Unassembled WGS sequence"/>
</dbReference>
<sequence length="58" mass="6462">MQQFKGMSFIKVFVPTLVIGLSIAFVAQAHRVASDPEQTMYPTYSMSTADFARLVDAF</sequence>
<dbReference type="AlphaFoldDB" id="A0AAW9Q068"/>
<accession>A0AAW9Q068</accession>
<evidence type="ECO:0000313" key="2">
    <source>
        <dbReference type="Proteomes" id="UP001333818"/>
    </source>
</evidence>
<reference evidence="1" key="1">
    <citation type="submission" date="2024-01" db="EMBL/GenBank/DDBJ databases">
        <title>Bank of Algae and Cyanobacteria of the Azores (BACA) strain genomes.</title>
        <authorList>
            <person name="Luz R."/>
            <person name="Cordeiro R."/>
            <person name="Fonseca A."/>
            <person name="Goncalves V."/>
        </authorList>
    </citation>
    <scope>NUCLEOTIDE SEQUENCE</scope>
    <source>
        <strain evidence="1">BACA0141</strain>
    </source>
</reference>
<name>A0AAW9Q068_9CYAN</name>
<organism evidence="1 2">
    <name type="scientific">Tumidithrix elongata BACA0141</name>
    <dbReference type="NCBI Taxonomy" id="2716417"/>
    <lineage>
        <taxon>Bacteria</taxon>
        <taxon>Bacillati</taxon>
        <taxon>Cyanobacteriota</taxon>
        <taxon>Cyanophyceae</taxon>
        <taxon>Pseudanabaenales</taxon>
        <taxon>Pseudanabaenaceae</taxon>
        <taxon>Tumidithrix</taxon>
        <taxon>Tumidithrix elongata</taxon>
    </lineage>
</organism>
<comment type="caution">
    <text evidence="1">The sequence shown here is derived from an EMBL/GenBank/DDBJ whole genome shotgun (WGS) entry which is preliminary data.</text>
</comment>
<protein>
    <submittedName>
        <fullName evidence="1">Uncharacterized protein</fullName>
    </submittedName>
</protein>
<dbReference type="RefSeq" id="WP_330484424.1">
    <property type="nucleotide sequence ID" value="NZ_JAZBJZ010000060.1"/>
</dbReference>
<evidence type="ECO:0000313" key="1">
    <source>
        <dbReference type="EMBL" id="MEE3717993.1"/>
    </source>
</evidence>
<dbReference type="EMBL" id="JAZBJZ010000060">
    <property type="protein sequence ID" value="MEE3717993.1"/>
    <property type="molecule type" value="Genomic_DNA"/>
</dbReference>
<keyword evidence="2" id="KW-1185">Reference proteome</keyword>
<gene>
    <name evidence="1" type="ORF">V2H45_14730</name>
</gene>
<proteinExistence type="predicted"/>